<dbReference type="GO" id="GO:0097602">
    <property type="term" value="F:cullin family protein binding"/>
    <property type="evidence" value="ECO:0007669"/>
    <property type="project" value="TreeGrafter"/>
</dbReference>
<dbReference type="Gene3D" id="1.10.238.10">
    <property type="entry name" value="EF-hand"/>
    <property type="match status" value="1"/>
</dbReference>
<dbReference type="PANTHER" id="PTHR12281:SF12">
    <property type="entry name" value="DEFECTIVE IN CULLIN NEDDYLATION PROTEIN"/>
    <property type="match status" value="1"/>
</dbReference>
<name>A0A3L8DRM3_OOCBI</name>
<evidence type="ECO:0000256" key="3">
    <source>
        <dbReference type="RuleBase" id="RU410713"/>
    </source>
</evidence>
<reference evidence="6 7" key="1">
    <citation type="journal article" date="2018" name="Genome Res.">
        <title>The genomic architecture and molecular evolution of ant odorant receptors.</title>
        <authorList>
            <person name="McKenzie S.K."/>
            <person name="Kronauer D.J.C."/>
        </authorList>
    </citation>
    <scope>NUCLEOTIDE SEQUENCE [LARGE SCALE GENOMIC DNA]</scope>
    <source>
        <strain evidence="6">Clonal line C1</strain>
    </source>
</reference>
<dbReference type="InterPro" id="IPR005176">
    <property type="entry name" value="PONY_dom"/>
</dbReference>
<dbReference type="GO" id="GO:0000151">
    <property type="term" value="C:ubiquitin ligase complex"/>
    <property type="evidence" value="ECO:0007669"/>
    <property type="project" value="TreeGrafter"/>
</dbReference>
<sequence length="276" mass="32399">MIDRRSSPSEHIGMPRSKRRGSTSTNHNHAPFDMSMPSAHDENLPRHPSKRLRHTSSTRRYSKNEDVSNTSTFSQKRCIAWFREYTSPDDVDTLGPEGMEKFCEDIGVEPENVVMLVLAYRMNARQMGFFTMTEWLKGFSELQCDSISKVQQKLEYLRNQLNDPYTFKGIYRYAYDFARDKDQRSMDMETARVMLQLLLGKHWPLFTQFAQFLDQSKYKVINKDQWCNILEFSRTINHDLSNYDLDGAWPVMLDEFVEWLKIQRGEEASSIEARGS</sequence>
<evidence type="ECO:0000313" key="6">
    <source>
        <dbReference type="EMBL" id="RLU22952.1"/>
    </source>
</evidence>
<dbReference type="FunFam" id="1.10.238.200:FF:000002">
    <property type="entry name" value="DCN1-like protein"/>
    <property type="match status" value="1"/>
</dbReference>
<dbReference type="GO" id="GO:0032182">
    <property type="term" value="F:ubiquitin-like protein binding"/>
    <property type="evidence" value="ECO:0007669"/>
    <property type="project" value="TreeGrafter"/>
</dbReference>
<dbReference type="GO" id="GO:0031624">
    <property type="term" value="F:ubiquitin conjugating enzyme binding"/>
    <property type="evidence" value="ECO:0007669"/>
    <property type="project" value="TreeGrafter"/>
</dbReference>
<dbReference type="OrthoDB" id="286637at2759"/>
<dbReference type="PROSITE" id="PS51229">
    <property type="entry name" value="DCUN1"/>
    <property type="match status" value="1"/>
</dbReference>
<gene>
    <name evidence="6" type="ORF">DMN91_005230</name>
</gene>
<dbReference type="AlphaFoldDB" id="A0A3L8DRM3"/>
<evidence type="ECO:0000256" key="2">
    <source>
        <dbReference type="ARBA" id="ARBA00023242"/>
    </source>
</evidence>
<accession>A0A3L8DRM3</accession>
<dbReference type="PANTHER" id="PTHR12281">
    <property type="entry name" value="RP42 RELATED"/>
    <property type="match status" value="1"/>
</dbReference>
<keyword evidence="2" id="KW-0539">Nucleus</keyword>
<protein>
    <recommendedName>
        <fullName evidence="3">Defective in cullin neddylation protein</fullName>
    </recommendedName>
</protein>
<dbReference type="Gene3D" id="1.10.238.200">
    <property type="entry name" value="Cullin, PONY binding domain"/>
    <property type="match status" value="1"/>
</dbReference>
<evidence type="ECO:0000259" key="5">
    <source>
        <dbReference type="PROSITE" id="PS51229"/>
    </source>
</evidence>
<dbReference type="GO" id="GO:0045116">
    <property type="term" value="P:protein neddylation"/>
    <property type="evidence" value="ECO:0007669"/>
    <property type="project" value="TreeGrafter"/>
</dbReference>
<dbReference type="Pfam" id="PF03556">
    <property type="entry name" value="Cullin_binding"/>
    <property type="match status" value="1"/>
</dbReference>
<dbReference type="FunFam" id="1.10.238.10:FF:000041">
    <property type="entry name" value="DCN1-like protein"/>
    <property type="match status" value="1"/>
</dbReference>
<organism evidence="6 7">
    <name type="scientific">Ooceraea biroi</name>
    <name type="common">Clonal raider ant</name>
    <name type="synonym">Cerapachys biroi</name>
    <dbReference type="NCBI Taxonomy" id="2015173"/>
    <lineage>
        <taxon>Eukaryota</taxon>
        <taxon>Metazoa</taxon>
        <taxon>Ecdysozoa</taxon>
        <taxon>Arthropoda</taxon>
        <taxon>Hexapoda</taxon>
        <taxon>Insecta</taxon>
        <taxon>Pterygota</taxon>
        <taxon>Neoptera</taxon>
        <taxon>Endopterygota</taxon>
        <taxon>Hymenoptera</taxon>
        <taxon>Apocrita</taxon>
        <taxon>Aculeata</taxon>
        <taxon>Formicoidea</taxon>
        <taxon>Formicidae</taxon>
        <taxon>Dorylinae</taxon>
        <taxon>Ooceraea</taxon>
    </lineage>
</organism>
<evidence type="ECO:0000256" key="1">
    <source>
        <dbReference type="ARBA" id="ARBA00004123"/>
    </source>
</evidence>
<evidence type="ECO:0000313" key="7">
    <source>
        <dbReference type="Proteomes" id="UP000279307"/>
    </source>
</evidence>
<comment type="function">
    <text evidence="3">Neddylation of cullins play an essential role in the regulation of SCF-type complexes activity.</text>
</comment>
<feature type="region of interest" description="Disordered" evidence="4">
    <location>
        <begin position="1"/>
        <end position="68"/>
    </location>
</feature>
<comment type="subcellular location">
    <subcellularLocation>
        <location evidence="1">Nucleus</location>
    </subcellularLocation>
</comment>
<dbReference type="InterPro" id="IPR042460">
    <property type="entry name" value="DCN1-like_PONY"/>
</dbReference>
<dbReference type="InterPro" id="IPR014764">
    <property type="entry name" value="DCN-prot"/>
</dbReference>
<proteinExistence type="predicted"/>
<dbReference type="Proteomes" id="UP000279307">
    <property type="component" value="Chromosome 5"/>
</dbReference>
<comment type="caution">
    <text evidence="6">The sequence shown here is derived from an EMBL/GenBank/DDBJ whole genome shotgun (WGS) entry which is preliminary data.</text>
</comment>
<dbReference type="EMBL" id="QOIP01000005">
    <property type="protein sequence ID" value="RLU22952.1"/>
    <property type="molecule type" value="Genomic_DNA"/>
</dbReference>
<feature type="domain" description="DCUN1" evidence="5">
    <location>
        <begin position="73"/>
        <end position="261"/>
    </location>
</feature>
<evidence type="ECO:0000256" key="4">
    <source>
        <dbReference type="SAM" id="MobiDB-lite"/>
    </source>
</evidence>
<feature type="compositionally biased region" description="Basic residues" evidence="4">
    <location>
        <begin position="47"/>
        <end position="61"/>
    </location>
</feature>
<dbReference type="GO" id="GO:0005634">
    <property type="term" value="C:nucleus"/>
    <property type="evidence" value="ECO:0007669"/>
    <property type="project" value="UniProtKB-SubCell"/>
</dbReference>